<dbReference type="OrthoDB" id="447432at2759"/>
<accession>A0A812T0N4</accession>
<keyword evidence="3" id="KW-1185">Reference proteome</keyword>
<name>A0A812T0N4_9DINO</name>
<evidence type="ECO:0000313" key="2">
    <source>
        <dbReference type="EMBL" id="CAE7503593.1"/>
    </source>
</evidence>
<dbReference type="GO" id="GO:0003677">
    <property type="term" value="F:DNA binding"/>
    <property type="evidence" value="ECO:0007669"/>
    <property type="project" value="InterPro"/>
</dbReference>
<evidence type="ECO:0000313" key="3">
    <source>
        <dbReference type="Proteomes" id="UP000604046"/>
    </source>
</evidence>
<feature type="compositionally biased region" description="Low complexity" evidence="1">
    <location>
        <begin position="579"/>
        <end position="591"/>
    </location>
</feature>
<dbReference type="Proteomes" id="UP000604046">
    <property type="component" value="Unassembled WGS sequence"/>
</dbReference>
<sequence length="598" mass="66028">MSLQDLHGSLVQGKSVGTSVLQAAYTKLVSDQPLALLPSLQRKERAALKFQDASERARKESESRVRFAVLLGGFVREAQLPVVAEIAALASPEAGWKRLFGTRRSKTLRNRYRAWKPFRDWSATTKGYHWPQRAGDLVEYAEELYESGCGKTALDALQAALTVLESAGKVRDSELLSGDTLWVATLRSITSDLVAAHPPRKPAELPTVATVVALELSVCQETLPLYFRAMAWVFLLMLWCSLRADDVQGLLPESMLLNGVGFSATLGKTKTTGPDRRVRDIKIFVARETSLTGCDWLSEGLAIWTTFSKPRDYLVLEAKDDWSGSTGRAVDPSALTLYLRHVLANLRGPLRRPNGQWVLNLQVRLYPNHLESYITAHALRDWLASLAAALGVPKPDRDFLGRWSIGSAGGSADYVRTSREVVQRVQDLVAKTLVTGKPRPYLEHQALDRLAEAMNLLDQNGAQVRAHHDILRKLPGAPRLGGEWPTFIPGAEEEELVSVHEPKVGSQSAAPTQPKYFITVSKHTGFRRLHLNGQCYVKPFKCRSVSYHDVVDGAQIDAICRDCKRRVRRETGEDPQEDSSSTSGTSSGTEAAEGEAAE</sequence>
<dbReference type="EMBL" id="CAJNDS010002507">
    <property type="protein sequence ID" value="CAE7503593.1"/>
    <property type="molecule type" value="Genomic_DNA"/>
</dbReference>
<dbReference type="AlphaFoldDB" id="A0A812T0N4"/>
<reference evidence="2" key="1">
    <citation type="submission" date="2021-02" db="EMBL/GenBank/DDBJ databases">
        <authorList>
            <person name="Dougan E. K."/>
            <person name="Rhodes N."/>
            <person name="Thang M."/>
            <person name="Chan C."/>
        </authorList>
    </citation>
    <scope>NUCLEOTIDE SEQUENCE</scope>
</reference>
<evidence type="ECO:0000256" key="1">
    <source>
        <dbReference type="SAM" id="MobiDB-lite"/>
    </source>
</evidence>
<proteinExistence type="predicted"/>
<comment type="caution">
    <text evidence="2">The sequence shown here is derived from an EMBL/GenBank/DDBJ whole genome shotgun (WGS) entry which is preliminary data.</text>
</comment>
<organism evidence="2 3">
    <name type="scientific">Symbiodinium natans</name>
    <dbReference type="NCBI Taxonomy" id="878477"/>
    <lineage>
        <taxon>Eukaryota</taxon>
        <taxon>Sar</taxon>
        <taxon>Alveolata</taxon>
        <taxon>Dinophyceae</taxon>
        <taxon>Suessiales</taxon>
        <taxon>Symbiodiniaceae</taxon>
        <taxon>Symbiodinium</taxon>
    </lineage>
</organism>
<dbReference type="InterPro" id="IPR011010">
    <property type="entry name" value="DNA_brk_join_enz"/>
</dbReference>
<gene>
    <name evidence="2" type="ORF">SNAT2548_LOCUS28203</name>
</gene>
<feature type="region of interest" description="Disordered" evidence="1">
    <location>
        <begin position="567"/>
        <end position="598"/>
    </location>
</feature>
<dbReference type="SUPFAM" id="SSF56349">
    <property type="entry name" value="DNA breaking-rejoining enzymes"/>
    <property type="match status" value="1"/>
</dbReference>
<protein>
    <submittedName>
        <fullName evidence="2">Uncharacterized protein</fullName>
    </submittedName>
</protein>